<keyword evidence="1" id="KW-1133">Transmembrane helix</keyword>
<gene>
    <name evidence="2" type="ORF">UABAM_04297</name>
</gene>
<dbReference type="RefSeq" id="WP_151970001.1">
    <property type="nucleotide sequence ID" value="NZ_AP019860.1"/>
</dbReference>
<reference evidence="2 3" key="1">
    <citation type="submission" date="2019-08" db="EMBL/GenBank/DDBJ databases">
        <title>Complete genome sequence of Candidatus Uab amorphum.</title>
        <authorList>
            <person name="Shiratori T."/>
            <person name="Suzuki S."/>
            <person name="Kakizawa Y."/>
            <person name="Ishida K."/>
        </authorList>
    </citation>
    <scope>NUCLEOTIDE SEQUENCE [LARGE SCALE GENOMIC DNA]</scope>
    <source>
        <strain evidence="2 3">SRT547</strain>
    </source>
</reference>
<dbReference type="AlphaFoldDB" id="A0A5S9ISM9"/>
<dbReference type="Proteomes" id="UP000326354">
    <property type="component" value="Chromosome"/>
</dbReference>
<keyword evidence="1" id="KW-0812">Transmembrane</keyword>
<dbReference type="KEGG" id="uam:UABAM_04297"/>
<evidence type="ECO:0000256" key="1">
    <source>
        <dbReference type="SAM" id="Phobius"/>
    </source>
</evidence>
<proteinExistence type="predicted"/>
<accession>A0A5S9ISM9</accession>
<evidence type="ECO:0000313" key="3">
    <source>
        <dbReference type="Proteomes" id="UP000326354"/>
    </source>
</evidence>
<dbReference type="EMBL" id="AP019860">
    <property type="protein sequence ID" value="BBM85915.1"/>
    <property type="molecule type" value="Genomic_DNA"/>
</dbReference>
<evidence type="ECO:0000313" key="2">
    <source>
        <dbReference type="EMBL" id="BBM85915.1"/>
    </source>
</evidence>
<keyword evidence="3" id="KW-1185">Reference proteome</keyword>
<protein>
    <submittedName>
        <fullName evidence="2">Uncharacterized protein</fullName>
    </submittedName>
</protein>
<name>A0A5S9ISM9_UABAM</name>
<organism evidence="2 3">
    <name type="scientific">Uabimicrobium amorphum</name>
    <dbReference type="NCBI Taxonomy" id="2596890"/>
    <lineage>
        <taxon>Bacteria</taxon>
        <taxon>Pseudomonadati</taxon>
        <taxon>Planctomycetota</taxon>
        <taxon>Candidatus Uabimicrobiia</taxon>
        <taxon>Candidatus Uabimicrobiales</taxon>
        <taxon>Candidatus Uabimicrobiaceae</taxon>
        <taxon>Candidatus Uabimicrobium</taxon>
    </lineage>
</organism>
<keyword evidence="1" id="KW-0472">Membrane</keyword>
<feature type="transmembrane region" description="Helical" evidence="1">
    <location>
        <begin position="272"/>
        <end position="302"/>
    </location>
</feature>
<sequence length="320" mass="37199">MDYQKLFSPAQIWHRGNLIDLLQKTDNIFSRKRDGKQPLIILEEGITDDEEIRLAYIKDEIKQRTDYYNLMCLAKDVYHDMELEDFVIVVYHKDPISEEMAAIDHEIVDEDLTIEVVYEVLDEQKLLKLEEWEEWEKHKVRLDKMGDFCCSHPLFDKTVDGKQALIIVIDNGNTNNEQVRLVHLREKLEEENEYLSGGEFYGTCEDFVILVYHKVPITNEMAKINTIELQETAPGVLIPVFYKSLDDDQVAALETVPEVIISNTRPSPFDSFITTFICLLLLLMFWPVILVILAIIVIAFIISKCKKILTLTKSVIHPHK</sequence>